<evidence type="ECO:0000313" key="3">
    <source>
        <dbReference type="Proteomes" id="UP000018208"/>
    </source>
</evidence>
<dbReference type="EMBL" id="KI546139">
    <property type="protein sequence ID" value="EST43249.1"/>
    <property type="molecule type" value="Genomic_DNA"/>
</dbReference>
<protein>
    <submittedName>
        <fullName evidence="1">Uncharacterized protein</fullName>
    </submittedName>
</protein>
<dbReference type="EMBL" id="AUWU02000007">
    <property type="protein sequence ID" value="KAH0571161.1"/>
    <property type="molecule type" value="Genomic_DNA"/>
</dbReference>
<organism evidence="1">
    <name type="scientific">Spironucleus salmonicida</name>
    <dbReference type="NCBI Taxonomy" id="348837"/>
    <lineage>
        <taxon>Eukaryota</taxon>
        <taxon>Metamonada</taxon>
        <taxon>Diplomonadida</taxon>
        <taxon>Hexamitidae</taxon>
        <taxon>Hexamitinae</taxon>
        <taxon>Spironucleus</taxon>
    </lineage>
</organism>
<reference evidence="1 2" key="1">
    <citation type="journal article" date="2014" name="PLoS Genet.">
        <title>The Genome of Spironucleus salmonicida Highlights a Fish Pathogen Adapted to Fluctuating Environments.</title>
        <authorList>
            <person name="Xu F."/>
            <person name="Jerlstrom-Hultqvist J."/>
            <person name="Einarsson E."/>
            <person name="Astvaldsson A."/>
            <person name="Svard S.G."/>
            <person name="Andersson J.O."/>
        </authorList>
    </citation>
    <scope>NUCLEOTIDE SEQUENCE</scope>
    <source>
        <strain evidence="2">ATCC 50377</strain>
    </source>
</reference>
<dbReference type="VEuPathDB" id="GiardiaDB:SS50377_27461"/>
<evidence type="ECO:0000313" key="2">
    <source>
        <dbReference type="EMBL" id="KAH0571161.1"/>
    </source>
</evidence>
<gene>
    <name evidence="1" type="ORF">SS50377_16914</name>
    <name evidence="2" type="ORF">SS50377_27461</name>
</gene>
<proteinExistence type="predicted"/>
<reference evidence="2" key="2">
    <citation type="submission" date="2020-12" db="EMBL/GenBank/DDBJ databases">
        <title>New Spironucleus salmonicida genome in near-complete chromosomes.</title>
        <authorList>
            <person name="Xu F."/>
            <person name="Kurt Z."/>
            <person name="Jimenez-Gonzalez A."/>
            <person name="Astvaldsson A."/>
            <person name="Andersson J.O."/>
            <person name="Svard S.G."/>
        </authorList>
    </citation>
    <scope>NUCLEOTIDE SEQUENCE</scope>
    <source>
        <strain evidence="2">ATCC 50377</strain>
    </source>
</reference>
<sequence>MQAALQMLLNGIPVPQKLFPESQVNIKDSLIQLDLDIVSIRYKGVKCFIIINIGQPIPSFIGKAFKLIRTMIYLQPELQKQDMLDQLKLVDVQDEFQDWDSIIKYFIDRDMLKYKSITDTIQYINSTSVGDKFFSDEDVELWLVELQLEDIKDSG</sequence>
<name>V6LR54_9EUKA</name>
<keyword evidence="3" id="KW-1185">Reference proteome</keyword>
<dbReference type="Proteomes" id="UP000018208">
    <property type="component" value="Unassembled WGS sequence"/>
</dbReference>
<accession>V6LR54</accession>
<dbReference type="AlphaFoldDB" id="V6LR54"/>
<evidence type="ECO:0000313" key="1">
    <source>
        <dbReference type="EMBL" id="EST43249.1"/>
    </source>
</evidence>